<dbReference type="InterPro" id="IPR011102">
    <property type="entry name" value="Sig_transdc_His_kinase_HWE"/>
</dbReference>
<dbReference type="PROSITE" id="PS50109">
    <property type="entry name" value="HIS_KIN"/>
    <property type="match status" value="1"/>
</dbReference>
<sequence>MSTEAFDNSATRYPEPTYGHPDYDAPDVVDDLDDGDFTAEHVGLIVPPVEIEASRHLRRLVAGWGMLSDLSFSDLLLYVPLPVQSESEEKRFLVVNQMRPNTGQTLFLDDVVGRTMSATQRPAVAEAASSAEIVDTVIDSAWLGERIRVTAIPVRFRDQVVAVIASESALSTNRQRGVLEGVYLEVFGRLAAMVSAGIFPFEDEEVLAAGGPRVGDGVILLDKLGKVTFTSPNAISALRRLRISGRIQGSSLTELGVESDTTYRAFFTGRPAAEEVERNEICVVIWCIPLLDGERVDGGLVLLRDISELKSRDRLLISKDATIKEIHHRVKNNLQTISSLLRLQGRRLTEPSAKAAIEESVRRIRSIALVHETLSREDGDEVNFSEILRPLVRMVEEGLTSPDRPLSFKMVGESGNLPSPTATSLAVVLTELLQNVVDHAYPPGSLMPDESAQVRIEMLQGGGVLRVDVIDDGVGMGNDSHPASTPSLGLSIVRGLVSELDGRISFDPADSVAAAGETRTATGHLRREGTRVSLTIPVVRDPVATRPPHGEAE</sequence>
<evidence type="ECO:0000256" key="7">
    <source>
        <dbReference type="ARBA" id="ARBA00022840"/>
    </source>
</evidence>
<keyword evidence="7" id="KW-0067">ATP-binding</keyword>
<dbReference type="InterPro" id="IPR003594">
    <property type="entry name" value="HATPase_dom"/>
</dbReference>
<dbReference type="PANTHER" id="PTHR41523:SF8">
    <property type="entry name" value="ETHYLENE RESPONSE SENSOR PROTEIN"/>
    <property type="match status" value="1"/>
</dbReference>
<keyword evidence="4" id="KW-0808">Transferase</keyword>
<dbReference type="Gene3D" id="3.30.450.20">
    <property type="entry name" value="PAS domain"/>
    <property type="match status" value="1"/>
</dbReference>
<dbReference type="AlphaFoldDB" id="A0A6J6SD59"/>
<gene>
    <name evidence="10" type="ORF">UFOPK2766_00433</name>
</gene>
<dbReference type="SMART" id="SM00387">
    <property type="entry name" value="HATPase_c"/>
    <property type="match status" value="1"/>
</dbReference>
<dbReference type="EC" id="2.7.13.3" evidence="2"/>
<dbReference type="InterPro" id="IPR038424">
    <property type="entry name" value="H_kinase_PdtaS_GAF_sf"/>
</dbReference>
<dbReference type="Pfam" id="PF07568">
    <property type="entry name" value="HisKA_2"/>
    <property type="match status" value="1"/>
</dbReference>
<name>A0A6J6SD59_9ZZZZ</name>
<evidence type="ECO:0000256" key="4">
    <source>
        <dbReference type="ARBA" id="ARBA00022679"/>
    </source>
</evidence>
<keyword evidence="3" id="KW-0597">Phosphoprotein</keyword>
<dbReference type="Gene3D" id="3.30.565.10">
    <property type="entry name" value="Histidine kinase-like ATPase, C-terminal domain"/>
    <property type="match status" value="1"/>
</dbReference>
<dbReference type="Gene3D" id="3.30.450.280">
    <property type="entry name" value="GAF domain"/>
    <property type="match status" value="1"/>
</dbReference>
<reference evidence="10" key="1">
    <citation type="submission" date="2020-05" db="EMBL/GenBank/DDBJ databases">
        <authorList>
            <person name="Chiriac C."/>
            <person name="Salcher M."/>
            <person name="Ghai R."/>
            <person name="Kavagutti S V."/>
        </authorList>
    </citation>
    <scope>NUCLEOTIDE SEQUENCE</scope>
</reference>
<dbReference type="Pfam" id="PF12282">
    <property type="entry name" value="GAF_PdtaS"/>
    <property type="match status" value="1"/>
</dbReference>
<evidence type="ECO:0000256" key="2">
    <source>
        <dbReference type="ARBA" id="ARBA00012438"/>
    </source>
</evidence>
<evidence type="ECO:0000256" key="5">
    <source>
        <dbReference type="ARBA" id="ARBA00022741"/>
    </source>
</evidence>
<protein>
    <recommendedName>
        <fullName evidence="2">histidine kinase</fullName>
        <ecNumber evidence="2">2.7.13.3</ecNumber>
    </recommendedName>
</protein>
<accession>A0A6J6SD59</accession>
<dbReference type="EMBL" id="CAEZYU010000012">
    <property type="protein sequence ID" value="CAB4732794.1"/>
    <property type="molecule type" value="Genomic_DNA"/>
</dbReference>
<dbReference type="Pfam" id="PF02518">
    <property type="entry name" value="HATPase_c"/>
    <property type="match status" value="1"/>
</dbReference>
<dbReference type="PANTHER" id="PTHR41523">
    <property type="entry name" value="TWO-COMPONENT SYSTEM SENSOR PROTEIN"/>
    <property type="match status" value="1"/>
</dbReference>
<dbReference type="InterPro" id="IPR011495">
    <property type="entry name" value="Sig_transdc_His_kin_sub2_dim/P"/>
</dbReference>
<organism evidence="10">
    <name type="scientific">freshwater metagenome</name>
    <dbReference type="NCBI Taxonomy" id="449393"/>
    <lineage>
        <taxon>unclassified sequences</taxon>
        <taxon>metagenomes</taxon>
        <taxon>ecological metagenomes</taxon>
    </lineage>
</organism>
<proteinExistence type="predicted"/>
<dbReference type="InterPro" id="IPR022066">
    <property type="entry name" value="PdtaS_GAF"/>
</dbReference>
<dbReference type="SMART" id="SM00911">
    <property type="entry name" value="HWE_HK"/>
    <property type="match status" value="1"/>
</dbReference>
<evidence type="ECO:0000256" key="3">
    <source>
        <dbReference type="ARBA" id="ARBA00022553"/>
    </source>
</evidence>
<comment type="catalytic activity">
    <reaction evidence="1">
        <text>ATP + protein L-histidine = ADP + protein N-phospho-L-histidine.</text>
        <dbReference type="EC" id="2.7.13.3"/>
    </reaction>
</comment>
<evidence type="ECO:0000259" key="9">
    <source>
        <dbReference type="PROSITE" id="PS50109"/>
    </source>
</evidence>
<dbReference type="InterPro" id="IPR036890">
    <property type="entry name" value="HATPase_C_sf"/>
</dbReference>
<dbReference type="GO" id="GO:0004673">
    <property type="term" value="F:protein histidine kinase activity"/>
    <property type="evidence" value="ECO:0007669"/>
    <property type="project" value="UniProtKB-EC"/>
</dbReference>
<dbReference type="GO" id="GO:0005524">
    <property type="term" value="F:ATP binding"/>
    <property type="evidence" value="ECO:0007669"/>
    <property type="project" value="UniProtKB-KW"/>
</dbReference>
<evidence type="ECO:0000256" key="1">
    <source>
        <dbReference type="ARBA" id="ARBA00000085"/>
    </source>
</evidence>
<evidence type="ECO:0000256" key="8">
    <source>
        <dbReference type="SAM" id="MobiDB-lite"/>
    </source>
</evidence>
<evidence type="ECO:0000256" key="6">
    <source>
        <dbReference type="ARBA" id="ARBA00022777"/>
    </source>
</evidence>
<evidence type="ECO:0000313" key="10">
    <source>
        <dbReference type="EMBL" id="CAB4732794.1"/>
    </source>
</evidence>
<dbReference type="InterPro" id="IPR005467">
    <property type="entry name" value="His_kinase_dom"/>
</dbReference>
<feature type="region of interest" description="Disordered" evidence="8">
    <location>
        <begin position="1"/>
        <end position="25"/>
    </location>
</feature>
<dbReference type="SUPFAM" id="SSF55874">
    <property type="entry name" value="ATPase domain of HSP90 chaperone/DNA topoisomerase II/histidine kinase"/>
    <property type="match status" value="1"/>
</dbReference>
<feature type="domain" description="Histidine kinase" evidence="9">
    <location>
        <begin position="325"/>
        <end position="540"/>
    </location>
</feature>
<feature type="compositionally biased region" description="Polar residues" evidence="8">
    <location>
        <begin position="1"/>
        <end position="11"/>
    </location>
</feature>
<keyword evidence="6" id="KW-0418">Kinase</keyword>
<keyword evidence="5" id="KW-0547">Nucleotide-binding</keyword>